<dbReference type="RefSeq" id="WP_058030161.1">
    <property type="nucleotide sequence ID" value="NZ_CP013187.1"/>
</dbReference>
<protein>
    <submittedName>
        <fullName evidence="1">Uncharacterized protein</fullName>
    </submittedName>
</protein>
<organism evidence="1 2">
    <name type="scientific">Pseudoalteromonas phenolica</name>
    <dbReference type="NCBI Taxonomy" id="161398"/>
    <lineage>
        <taxon>Bacteria</taxon>
        <taxon>Pseudomonadati</taxon>
        <taxon>Pseudomonadota</taxon>
        <taxon>Gammaproteobacteria</taxon>
        <taxon>Alteromonadales</taxon>
        <taxon>Pseudoalteromonadaceae</taxon>
        <taxon>Pseudoalteromonas</taxon>
    </lineage>
</organism>
<evidence type="ECO:0000313" key="1">
    <source>
        <dbReference type="EMBL" id="ALO42501.1"/>
    </source>
</evidence>
<dbReference type="OrthoDB" id="199120at2"/>
<keyword evidence="2" id="KW-1185">Reference proteome</keyword>
<proteinExistence type="predicted"/>
<sequence length="465" mass="52708">MKIPNLPLANITLSGSVSAPVAEKFNNAIDEFKENINPDLEKYKGMENAPIIPYEDPFKGRHTSNLELPSYFGMRHYKITSSAIDMRDPHKERTYQYGELTDVEDINAFLDQLERLEGEHKIMFEHLKPTKELLSLAEKMSDEELAQFAEFMVEISGVEFFQTQKSTVPDELITALNAMSEDELSSSIEAMSSILSQGEGYQKTASPVGADKYGRENAVLFSYQDGMELKAGYYANNAGNKLAKNFAKLLTDNKLNSEQLVEMNHHISQSSFEQSRGIVDMAGLVSKHMLDDMLSMLDEADKDNAQNIFSYLGQQVNYQAHRQYYQTDKGDFVVQQDDIASESDRRNLYENILSAHNEFGLGWINDALDEIEDTPAQIQKEVWQQLLEDKEATPDKFIKSDSLETWAGNNLASIELQFHAKQTMKIHEFNSELFLPEILSNLTFYASGNHKLANEADVKEVSPQN</sequence>
<evidence type="ECO:0000313" key="2">
    <source>
        <dbReference type="Proteomes" id="UP000061457"/>
    </source>
</evidence>
<name>A0A0S2K371_9GAMM</name>
<reference evidence="1 2" key="1">
    <citation type="submission" date="2015-11" db="EMBL/GenBank/DDBJ databases">
        <authorList>
            <person name="Zhang Y."/>
            <person name="Guo Z."/>
        </authorList>
    </citation>
    <scope>NUCLEOTIDE SEQUENCE [LARGE SCALE GENOMIC DNA]</scope>
    <source>
        <strain evidence="1 2">KCTC 12086</strain>
    </source>
</reference>
<dbReference type="PATRIC" id="fig|161398.10.peg.2034"/>
<dbReference type="AlphaFoldDB" id="A0A0S2K371"/>
<dbReference type="Proteomes" id="UP000061457">
    <property type="component" value="Chromosome I"/>
</dbReference>
<accession>A0A0S2K371</accession>
<gene>
    <name evidence="1" type="ORF">PP2015_2003</name>
</gene>
<dbReference type="KEGG" id="pphe:PP2015_2003"/>
<dbReference type="EMBL" id="CP013187">
    <property type="protein sequence ID" value="ALO42501.1"/>
    <property type="molecule type" value="Genomic_DNA"/>
</dbReference>